<evidence type="ECO:0000313" key="3">
    <source>
        <dbReference type="Proteomes" id="UP000722989"/>
    </source>
</evidence>
<evidence type="ECO:0000256" key="1">
    <source>
        <dbReference type="SAM" id="Phobius"/>
    </source>
</evidence>
<name>A0ABX0Y3B5_9ACTN</name>
<organism evidence="2 3">
    <name type="scientific">Planosporangium thailandense</name>
    <dbReference type="NCBI Taxonomy" id="765197"/>
    <lineage>
        <taxon>Bacteria</taxon>
        <taxon>Bacillati</taxon>
        <taxon>Actinomycetota</taxon>
        <taxon>Actinomycetes</taxon>
        <taxon>Micromonosporales</taxon>
        <taxon>Micromonosporaceae</taxon>
        <taxon>Planosporangium</taxon>
    </lineage>
</organism>
<dbReference type="InterPro" id="IPR014229">
    <property type="entry name" value="Spore_YtfJ"/>
</dbReference>
<keyword evidence="3" id="KW-1185">Reference proteome</keyword>
<dbReference type="Proteomes" id="UP000722989">
    <property type="component" value="Unassembled WGS sequence"/>
</dbReference>
<evidence type="ECO:0000313" key="2">
    <source>
        <dbReference type="EMBL" id="NJC72869.1"/>
    </source>
</evidence>
<dbReference type="Pfam" id="PF09579">
    <property type="entry name" value="Spore_YtfJ"/>
    <property type="match status" value="1"/>
</dbReference>
<gene>
    <name evidence="2" type="ORF">HC031_24570</name>
</gene>
<keyword evidence="1" id="KW-0472">Membrane</keyword>
<comment type="caution">
    <text evidence="2">The sequence shown here is derived from an EMBL/GenBank/DDBJ whole genome shotgun (WGS) entry which is preliminary data.</text>
</comment>
<accession>A0ABX0Y3B5</accession>
<proteinExistence type="predicted"/>
<keyword evidence="1" id="KW-0812">Transmembrane</keyword>
<protein>
    <submittedName>
        <fullName evidence="2">Sporulation protein</fullName>
    </submittedName>
</protein>
<dbReference type="EMBL" id="JAATVY010000022">
    <property type="protein sequence ID" value="NJC72869.1"/>
    <property type="molecule type" value="Genomic_DNA"/>
</dbReference>
<feature type="transmembrane region" description="Helical" evidence="1">
    <location>
        <begin position="84"/>
        <end position="103"/>
    </location>
</feature>
<reference evidence="2 3" key="1">
    <citation type="submission" date="2020-03" db="EMBL/GenBank/DDBJ databases">
        <title>WGS of the type strain of Planosporangium spp.</title>
        <authorList>
            <person name="Thawai C."/>
        </authorList>
    </citation>
    <scope>NUCLEOTIDE SEQUENCE [LARGE SCALE GENOMIC DNA]</scope>
    <source>
        <strain evidence="2 3">TBRC 5610</strain>
    </source>
</reference>
<sequence length="110" mass="11250">MKASDVLAKARDAMTVRMAFGDPIVQGDVVVVPAAKVRGGAGGGSENEGDGGGAGFGVTTTPIGAFVIKDGNVRWHPAIDINKIVVGGQIVGVVALLSLRSILKARSRRR</sequence>
<keyword evidence="1" id="KW-1133">Transmembrane helix</keyword>